<evidence type="ECO:0000313" key="2">
    <source>
        <dbReference type="Proteomes" id="UP000267029"/>
    </source>
</evidence>
<dbReference type="Proteomes" id="UP000267029">
    <property type="component" value="Unassembled WGS sequence"/>
</dbReference>
<accession>A0A0R3UQ72</accession>
<organism evidence="3">
    <name type="scientific">Mesocestoides corti</name>
    <name type="common">Flatworm</name>
    <dbReference type="NCBI Taxonomy" id="53468"/>
    <lineage>
        <taxon>Eukaryota</taxon>
        <taxon>Metazoa</taxon>
        <taxon>Spiralia</taxon>
        <taxon>Lophotrochozoa</taxon>
        <taxon>Platyhelminthes</taxon>
        <taxon>Cestoda</taxon>
        <taxon>Eucestoda</taxon>
        <taxon>Cyclophyllidea</taxon>
        <taxon>Mesocestoididae</taxon>
        <taxon>Mesocestoides</taxon>
    </lineage>
</organism>
<dbReference type="WBParaSite" id="MCOS_0001002101-mRNA-1">
    <property type="protein sequence ID" value="MCOS_0001002101-mRNA-1"/>
    <property type="gene ID" value="MCOS_0001002101"/>
</dbReference>
<sequence>MAALLQCLNEGTSFFQELLYIAARPCSLPSSDSPSKMYFTDNQRYNEHRTAIIMLEIKAAPLANVWTTYVDSYVRFPAMCCIWPSSYRYTAVGGSCVRVVVGNCRLTVIFMPCLLGLLLKSCNGISSVATSATLFLANSPCLWTMRWSASHLIIFYHTTDATSGLFRDQPLNLSVECDSFT</sequence>
<protein>
    <submittedName>
        <fullName evidence="3">Secreted protein</fullName>
    </submittedName>
</protein>
<evidence type="ECO:0000313" key="1">
    <source>
        <dbReference type="EMBL" id="VDD84019.1"/>
    </source>
</evidence>
<dbReference type="EMBL" id="UXSR01005943">
    <property type="protein sequence ID" value="VDD84019.1"/>
    <property type="molecule type" value="Genomic_DNA"/>
</dbReference>
<reference evidence="1 2" key="2">
    <citation type="submission" date="2018-10" db="EMBL/GenBank/DDBJ databases">
        <authorList>
            <consortium name="Pathogen Informatics"/>
        </authorList>
    </citation>
    <scope>NUCLEOTIDE SEQUENCE [LARGE SCALE GENOMIC DNA]</scope>
</reference>
<dbReference type="AlphaFoldDB" id="A0A0R3UQ72"/>
<gene>
    <name evidence="1" type="ORF">MCOS_LOCUS10022</name>
</gene>
<keyword evidence="2" id="KW-1185">Reference proteome</keyword>
<name>A0A0R3UQ72_MESCO</name>
<reference evidence="3" key="1">
    <citation type="submission" date="2017-02" db="UniProtKB">
        <authorList>
            <consortium name="WormBaseParasite"/>
        </authorList>
    </citation>
    <scope>IDENTIFICATION</scope>
</reference>
<proteinExistence type="predicted"/>
<evidence type="ECO:0000313" key="3">
    <source>
        <dbReference type="WBParaSite" id="MCOS_0001002101-mRNA-1"/>
    </source>
</evidence>